<evidence type="ECO:0000313" key="2">
    <source>
        <dbReference type="EMBL" id="MBD3871184.1"/>
    </source>
</evidence>
<evidence type="ECO:0000313" key="3">
    <source>
        <dbReference type="Proteomes" id="UP000598633"/>
    </source>
</evidence>
<sequence length="75" mass="8346">MSGLTDAQKKFYEDALEQTKTEIQDLEGQIQVELGKVKETIAELQNAQKAARQMYDAACQRLGIPNDLENDESGS</sequence>
<reference evidence="2 3" key="1">
    <citation type="submission" date="2020-08" db="EMBL/GenBank/DDBJ databases">
        <title>Acidobacteriota in marine sediments use diverse sulfur dissimilation pathways.</title>
        <authorList>
            <person name="Wasmund K."/>
        </authorList>
    </citation>
    <scope>NUCLEOTIDE SEQUENCE [LARGE SCALE GENOMIC DNA]</scope>
    <source>
        <strain evidence="2">MAG AM3-A</strain>
    </source>
</reference>
<organism evidence="2 3">
    <name type="scientific">Candidatus Sulfomarinibacter kjeldsenii</name>
    <dbReference type="NCBI Taxonomy" id="2885994"/>
    <lineage>
        <taxon>Bacteria</taxon>
        <taxon>Pseudomonadati</taxon>
        <taxon>Acidobacteriota</taxon>
        <taxon>Thermoanaerobaculia</taxon>
        <taxon>Thermoanaerobaculales</taxon>
        <taxon>Candidatus Sulfomarinibacteraceae</taxon>
        <taxon>Candidatus Sulfomarinibacter</taxon>
    </lineage>
</organism>
<comment type="caution">
    <text evidence="2">The sequence shown here is derived from an EMBL/GenBank/DDBJ whole genome shotgun (WGS) entry which is preliminary data.</text>
</comment>
<accession>A0A8J6Y9M9</accession>
<gene>
    <name evidence="2" type="ORF">IFJ97_07490</name>
</gene>
<evidence type="ECO:0000256" key="1">
    <source>
        <dbReference type="SAM" id="Coils"/>
    </source>
</evidence>
<name>A0A8J6Y9M9_9BACT</name>
<proteinExistence type="predicted"/>
<dbReference type="EMBL" id="JACXWA010000120">
    <property type="protein sequence ID" value="MBD3871184.1"/>
    <property type="molecule type" value="Genomic_DNA"/>
</dbReference>
<keyword evidence="1" id="KW-0175">Coiled coil</keyword>
<feature type="coiled-coil region" evidence="1">
    <location>
        <begin position="9"/>
        <end position="57"/>
    </location>
</feature>
<protein>
    <submittedName>
        <fullName evidence="2">Uncharacterized protein</fullName>
    </submittedName>
</protein>
<dbReference type="Proteomes" id="UP000598633">
    <property type="component" value="Unassembled WGS sequence"/>
</dbReference>
<dbReference type="AlphaFoldDB" id="A0A8J6Y9M9"/>